<dbReference type="OrthoDB" id="45365at2759"/>
<dbReference type="FunFam" id="1.25.40.420:FF:000001">
    <property type="entry name" value="Kelch-like family member 12"/>
    <property type="match status" value="1"/>
</dbReference>
<dbReference type="GO" id="GO:0005737">
    <property type="term" value="C:cytoplasm"/>
    <property type="evidence" value="ECO:0007669"/>
    <property type="project" value="UniProtKB-SubCell"/>
</dbReference>
<dbReference type="STRING" id="188477.A0A3S0ZVJ3"/>
<sequence length="676" mass="75166">MASNIPNSSSSRGNCSYRSCPPSSSSSRPCQQQPPGQRASCSTNIELARNYVAPFMPQQQLQEKLPDGSSRFKICKYASEMLDCLQAIRQDDCLCDVTLHTSESAGEGIRAHKVVLAGSSEYFRGMFTRGMREETMSEVCIREVNITKEVLCPLVDFAYSGEIHITQDNVQGLLVGATFLQMRHVIEACTLYLEQQLDSSNCVGIMEFARAHDCMDLEAKARRYVHEHFCDVAKNEEILDLCAKDMAEIVQREDLNVNCESEVFSAVVRWAEHDPTTRVPQLQSLLLHGVRLSSLAPAFLEDQLQRCHLIRREPKCIQLLMDRVRRLTQHTSLPCAGASGCQGQESASPVAGCSQGPCTSNAAEDIEEVELVAEPPPRRPGGQMVIYVAGGFYRKIMDSLKSFECYDPSTKEWARLPDLLRPRCGPGVTTLKGQVCVVGGRVMQCGINTDTCSLDIYDPRENQWRTCCHMNQARSRVGVAVLDNRIYAIGGSSGGELHNSAERYHQDTDHWEYVSSMREARHSPGVAVLNRLIYVVGGFDGRRRLESVECYHPEKNQWELISPLQRPRSAAGVAVMRGHVYAVGGFDGTHQLTSVERYDPSRGCWEEVAPLLKARSGVGVAVIHDKLYALGGFDGSDFLLCVERYEPDTDTWHPETNMLCERSGHGVTVGRMPTLS</sequence>
<evidence type="ECO:0000256" key="2">
    <source>
        <dbReference type="ARBA" id="ARBA00004906"/>
    </source>
</evidence>
<feature type="compositionally biased region" description="Low complexity" evidence="7">
    <location>
        <begin position="7"/>
        <end position="38"/>
    </location>
</feature>
<evidence type="ECO:0000313" key="10">
    <source>
        <dbReference type="Proteomes" id="UP000271974"/>
    </source>
</evidence>
<dbReference type="Proteomes" id="UP000271974">
    <property type="component" value="Unassembled WGS sequence"/>
</dbReference>
<evidence type="ECO:0000313" key="9">
    <source>
        <dbReference type="EMBL" id="RUS86948.1"/>
    </source>
</evidence>
<name>A0A3S0ZVJ3_ELYCH</name>
<feature type="domain" description="BTB" evidence="8">
    <location>
        <begin position="95"/>
        <end position="167"/>
    </location>
</feature>
<dbReference type="SMART" id="SM00875">
    <property type="entry name" value="BACK"/>
    <property type="match status" value="1"/>
</dbReference>
<keyword evidence="5" id="KW-0677">Repeat</keyword>
<evidence type="ECO:0000256" key="3">
    <source>
        <dbReference type="ARBA" id="ARBA00022441"/>
    </source>
</evidence>
<dbReference type="Pfam" id="PF07707">
    <property type="entry name" value="BACK"/>
    <property type="match status" value="1"/>
</dbReference>
<dbReference type="AlphaFoldDB" id="A0A3S0ZVJ3"/>
<dbReference type="InterPro" id="IPR015915">
    <property type="entry name" value="Kelch-typ_b-propeller"/>
</dbReference>
<keyword evidence="3" id="KW-0880">Kelch repeat</keyword>
<gene>
    <name evidence="9" type="ORF">EGW08_005273</name>
</gene>
<evidence type="ECO:0000256" key="5">
    <source>
        <dbReference type="ARBA" id="ARBA00022737"/>
    </source>
</evidence>
<keyword evidence="6" id="KW-0833">Ubl conjugation pathway</keyword>
<dbReference type="FunFam" id="2.120.10.80:FF:000024">
    <property type="entry name" value="Kelch-like ECH-associated protein 1"/>
    <property type="match status" value="1"/>
</dbReference>
<accession>A0A3S0ZVJ3</accession>
<dbReference type="InterPro" id="IPR011705">
    <property type="entry name" value="BACK"/>
</dbReference>
<dbReference type="SUPFAM" id="SSF117281">
    <property type="entry name" value="Kelch motif"/>
    <property type="match status" value="2"/>
</dbReference>
<keyword evidence="10" id="KW-1185">Reference proteome</keyword>
<dbReference type="InterPro" id="IPR006652">
    <property type="entry name" value="Kelch_1"/>
</dbReference>
<evidence type="ECO:0000256" key="7">
    <source>
        <dbReference type="SAM" id="MobiDB-lite"/>
    </source>
</evidence>
<comment type="subcellular location">
    <subcellularLocation>
        <location evidence="1">Cytoplasm</location>
    </subcellularLocation>
</comment>
<evidence type="ECO:0000256" key="1">
    <source>
        <dbReference type="ARBA" id="ARBA00004496"/>
    </source>
</evidence>
<dbReference type="Gene3D" id="2.120.10.80">
    <property type="entry name" value="Kelch-type beta propeller"/>
    <property type="match status" value="1"/>
</dbReference>
<dbReference type="SMART" id="SM00225">
    <property type="entry name" value="BTB"/>
    <property type="match status" value="1"/>
</dbReference>
<dbReference type="InterPro" id="IPR017096">
    <property type="entry name" value="BTB-kelch_protein"/>
</dbReference>
<dbReference type="PANTHER" id="PTHR24412:SF401">
    <property type="entry name" value="FI11917P"/>
    <property type="match status" value="1"/>
</dbReference>
<feature type="region of interest" description="Disordered" evidence="7">
    <location>
        <begin position="1"/>
        <end position="39"/>
    </location>
</feature>
<dbReference type="InterPro" id="IPR011333">
    <property type="entry name" value="SKP1/BTB/POZ_sf"/>
</dbReference>
<evidence type="ECO:0000259" key="8">
    <source>
        <dbReference type="PROSITE" id="PS50097"/>
    </source>
</evidence>
<dbReference type="PANTHER" id="PTHR24412">
    <property type="entry name" value="KELCH PROTEIN"/>
    <property type="match status" value="1"/>
</dbReference>
<dbReference type="Gene3D" id="3.30.710.10">
    <property type="entry name" value="Potassium Channel Kv1.1, Chain A"/>
    <property type="match status" value="1"/>
</dbReference>
<dbReference type="Pfam" id="PF00651">
    <property type="entry name" value="BTB"/>
    <property type="match status" value="1"/>
</dbReference>
<comment type="caution">
    <text evidence="9">The sequence shown here is derived from an EMBL/GenBank/DDBJ whole genome shotgun (WGS) entry which is preliminary data.</text>
</comment>
<reference evidence="9 10" key="1">
    <citation type="submission" date="2019-01" db="EMBL/GenBank/DDBJ databases">
        <title>A draft genome assembly of the solar-powered sea slug Elysia chlorotica.</title>
        <authorList>
            <person name="Cai H."/>
            <person name="Li Q."/>
            <person name="Fang X."/>
            <person name="Li J."/>
            <person name="Curtis N.E."/>
            <person name="Altenburger A."/>
            <person name="Shibata T."/>
            <person name="Feng M."/>
            <person name="Maeda T."/>
            <person name="Schwartz J.A."/>
            <person name="Shigenobu S."/>
            <person name="Lundholm N."/>
            <person name="Nishiyama T."/>
            <person name="Yang H."/>
            <person name="Hasebe M."/>
            <person name="Li S."/>
            <person name="Pierce S.K."/>
            <person name="Wang J."/>
        </authorList>
    </citation>
    <scope>NUCLEOTIDE SEQUENCE [LARGE SCALE GENOMIC DNA]</scope>
    <source>
        <strain evidence="9">EC2010</strain>
        <tissue evidence="9">Whole organism of an adult</tissue>
    </source>
</reference>
<dbReference type="PIRSF" id="PIRSF037037">
    <property type="entry name" value="Kelch-like_protein_gigaxonin"/>
    <property type="match status" value="1"/>
</dbReference>
<organism evidence="9 10">
    <name type="scientific">Elysia chlorotica</name>
    <name type="common">Eastern emerald elysia</name>
    <name type="synonym">Sea slug</name>
    <dbReference type="NCBI Taxonomy" id="188477"/>
    <lineage>
        <taxon>Eukaryota</taxon>
        <taxon>Metazoa</taxon>
        <taxon>Spiralia</taxon>
        <taxon>Lophotrochozoa</taxon>
        <taxon>Mollusca</taxon>
        <taxon>Gastropoda</taxon>
        <taxon>Heterobranchia</taxon>
        <taxon>Euthyneura</taxon>
        <taxon>Panpulmonata</taxon>
        <taxon>Sacoglossa</taxon>
        <taxon>Placobranchoidea</taxon>
        <taxon>Plakobranchidae</taxon>
        <taxon>Elysia</taxon>
    </lineage>
</organism>
<dbReference type="SMART" id="SM00612">
    <property type="entry name" value="Kelch"/>
    <property type="match status" value="6"/>
</dbReference>
<evidence type="ECO:0000256" key="6">
    <source>
        <dbReference type="ARBA" id="ARBA00022786"/>
    </source>
</evidence>
<evidence type="ECO:0000256" key="4">
    <source>
        <dbReference type="ARBA" id="ARBA00022490"/>
    </source>
</evidence>
<dbReference type="EMBL" id="RQTK01000123">
    <property type="protein sequence ID" value="RUS86948.1"/>
    <property type="molecule type" value="Genomic_DNA"/>
</dbReference>
<dbReference type="Gene3D" id="1.25.40.420">
    <property type="match status" value="1"/>
</dbReference>
<proteinExistence type="predicted"/>
<comment type="pathway">
    <text evidence="2">Protein modification; protein ubiquitination.</text>
</comment>
<dbReference type="PROSITE" id="PS50097">
    <property type="entry name" value="BTB"/>
    <property type="match status" value="1"/>
</dbReference>
<keyword evidence="4" id="KW-0963">Cytoplasm</keyword>
<dbReference type="Pfam" id="PF24681">
    <property type="entry name" value="Kelch_KLHDC2_KLHL20_DRC7"/>
    <property type="match status" value="1"/>
</dbReference>
<dbReference type="Pfam" id="PF01344">
    <property type="entry name" value="Kelch_1"/>
    <property type="match status" value="2"/>
</dbReference>
<dbReference type="InterPro" id="IPR000210">
    <property type="entry name" value="BTB/POZ_dom"/>
</dbReference>
<dbReference type="SUPFAM" id="SSF54695">
    <property type="entry name" value="POZ domain"/>
    <property type="match status" value="1"/>
</dbReference>
<protein>
    <recommendedName>
        <fullName evidence="8">BTB domain-containing protein</fullName>
    </recommendedName>
</protein>